<accession>A0AAV1DMU1</accession>
<dbReference type="EMBL" id="OX459123">
    <property type="protein sequence ID" value="CAI9109146.1"/>
    <property type="molecule type" value="Genomic_DNA"/>
</dbReference>
<keyword evidence="2" id="KW-1185">Reference proteome</keyword>
<organism evidence="1 2">
    <name type="scientific">Oldenlandia corymbosa var. corymbosa</name>
    <dbReference type="NCBI Taxonomy" id="529605"/>
    <lineage>
        <taxon>Eukaryota</taxon>
        <taxon>Viridiplantae</taxon>
        <taxon>Streptophyta</taxon>
        <taxon>Embryophyta</taxon>
        <taxon>Tracheophyta</taxon>
        <taxon>Spermatophyta</taxon>
        <taxon>Magnoliopsida</taxon>
        <taxon>eudicotyledons</taxon>
        <taxon>Gunneridae</taxon>
        <taxon>Pentapetalae</taxon>
        <taxon>asterids</taxon>
        <taxon>lamiids</taxon>
        <taxon>Gentianales</taxon>
        <taxon>Rubiaceae</taxon>
        <taxon>Rubioideae</taxon>
        <taxon>Spermacoceae</taxon>
        <taxon>Hedyotis-Oldenlandia complex</taxon>
        <taxon>Oldenlandia</taxon>
    </lineage>
</organism>
<dbReference type="Proteomes" id="UP001161247">
    <property type="component" value="Chromosome 6"/>
</dbReference>
<reference evidence="1" key="1">
    <citation type="submission" date="2023-03" db="EMBL/GenBank/DDBJ databases">
        <authorList>
            <person name="Julca I."/>
        </authorList>
    </citation>
    <scope>NUCLEOTIDE SEQUENCE</scope>
</reference>
<evidence type="ECO:0000313" key="1">
    <source>
        <dbReference type="EMBL" id="CAI9109146.1"/>
    </source>
</evidence>
<sequence length="263" mass="29359">MLTVLKGNGSSSLLLEIVESNLPEGKFSKKINLVTSSGLYPVKLQKNEYGLINFVGPCWKELCSDLELQDGGKVVMEDISLCGKTSLLFVPFDTDQCVKESTRTSLVDTYSFLVPSTKEIYAEVVIPKQGKENGLSPCAMDAGECRSEGLSNNQFDVVLDRDVFRSNRIEIPPSMVTKFDLMRKEFAYIIHPNGRFTANIMARQLYVSSTSMKPWVVMDANWSMLTVRNNDSGRGTIMRFELVRHRNTDAANGVAFSVTFHSV</sequence>
<dbReference type="AlphaFoldDB" id="A0AAV1DMU1"/>
<name>A0AAV1DMU1_OLDCO</name>
<proteinExistence type="predicted"/>
<gene>
    <name evidence="1" type="ORF">OLC1_LOCUS17097</name>
</gene>
<protein>
    <submittedName>
        <fullName evidence="1">OLC1v1008908C1</fullName>
    </submittedName>
</protein>
<evidence type="ECO:0000313" key="2">
    <source>
        <dbReference type="Proteomes" id="UP001161247"/>
    </source>
</evidence>